<evidence type="ECO:0000313" key="1">
    <source>
        <dbReference type="EMBL" id="KAJ1364246.1"/>
    </source>
</evidence>
<gene>
    <name evidence="1" type="primary">TTLL-11_1</name>
    <name evidence="1" type="ORF">KIN20_024296</name>
</gene>
<dbReference type="AlphaFoldDB" id="A0AAD5N9W4"/>
<evidence type="ECO:0000313" key="2">
    <source>
        <dbReference type="Proteomes" id="UP001196413"/>
    </source>
</evidence>
<dbReference type="Proteomes" id="UP001196413">
    <property type="component" value="Unassembled WGS sequence"/>
</dbReference>
<name>A0AAD5N9W4_PARTN</name>
<accession>A0AAD5N9W4</accession>
<organism evidence="1 2">
    <name type="scientific">Parelaphostrongylus tenuis</name>
    <name type="common">Meningeal worm</name>
    <dbReference type="NCBI Taxonomy" id="148309"/>
    <lineage>
        <taxon>Eukaryota</taxon>
        <taxon>Metazoa</taxon>
        <taxon>Ecdysozoa</taxon>
        <taxon>Nematoda</taxon>
        <taxon>Chromadorea</taxon>
        <taxon>Rhabditida</taxon>
        <taxon>Rhabditina</taxon>
        <taxon>Rhabditomorpha</taxon>
        <taxon>Strongyloidea</taxon>
        <taxon>Metastrongylidae</taxon>
        <taxon>Parelaphostrongylus</taxon>
    </lineage>
</organism>
<sequence length="169" mass="19832">MVYIFMQYANLRLSTTISVQSLKRVIKDCGLQPYFKENEVEKKIEEISHRFNGYMDIKSLSFHGFFSFMIFVANRRFDKEPTLQDRLTSLIKTCIGALRNKGVRSRRLRREEVHEGFGGGKKIYMLPSRTYKHRSKSCGPIKIGYQNVDRNADRNNNKNSIIFPQIIQK</sequence>
<dbReference type="GO" id="GO:0016874">
    <property type="term" value="F:ligase activity"/>
    <property type="evidence" value="ECO:0007669"/>
    <property type="project" value="UniProtKB-KW"/>
</dbReference>
<keyword evidence="2" id="KW-1185">Reference proteome</keyword>
<keyword evidence="1" id="KW-0436">Ligase</keyword>
<reference evidence="1" key="1">
    <citation type="submission" date="2021-06" db="EMBL/GenBank/DDBJ databases">
        <title>Parelaphostrongylus tenuis whole genome reference sequence.</title>
        <authorList>
            <person name="Garwood T.J."/>
            <person name="Larsen P.A."/>
            <person name="Fountain-Jones N.M."/>
            <person name="Garbe J.R."/>
            <person name="Macchietto M.G."/>
            <person name="Kania S.A."/>
            <person name="Gerhold R.W."/>
            <person name="Richards J.E."/>
            <person name="Wolf T.M."/>
        </authorList>
    </citation>
    <scope>NUCLEOTIDE SEQUENCE</scope>
    <source>
        <strain evidence="1">MNPRO001-30</strain>
        <tissue evidence="1">Meninges</tissue>
    </source>
</reference>
<protein>
    <submittedName>
        <fullName evidence="1">Tubulin-tyrosine ligase</fullName>
    </submittedName>
</protein>
<dbReference type="EMBL" id="JAHQIW010004903">
    <property type="protein sequence ID" value="KAJ1364246.1"/>
    <property type="molecule type" value="Genomic_DNA"/>
</dbReference>
<comment type="caution">
    <text evidence="1">The sequence shown here is derived from an EMBL/GenBank/DDBJ whole genome shotgun (WGS) entry which is preliminary data.</text>
</comment>
<proteinExistence type="predicted"/>